<keyword evidence="4 7" id="KW-0812">Transmembrane</keyword>
<dbReference type="InterPro" id="IPR023997">
    <property type="entry name" value="TonB-dep_OMP_SusC/RagA_CS"/>
</dbReference>
<dbReference type="Gene3D" id="2.170.130.10">
    <property type="entry name" value="TonB-dependent receptor, plug domain"/>
    <property type="match status" value="1"/>
</dbReference>
<organism evidence="10 11">
    <name type="scientific">Bacteroides stercorirosoris</name>
    <dbReference type="NCBI Taxonomy" id="871324"/>
    <lineage>
        <taxon>Bacteria</taxon>
        <taxon>Pseudomonadati</taxon>
        <taxon>Bacteroidota</taxon>
        <taxon>Bacteroidia</taxon>
        <taxon>Bacteroidales</taxon>
        <taxon>Bacteroidaceae</taxon>
        <taxon>Bacteroides</taxon>
    </lineage>
</organism>
<dbReference type="InterPro" id="IPR039426">
    <property type="entry name" value="TonB-dep_rcpt-like"/>
</dbReference>
<dbReference type="GeneID" id="92711942"/>
<dbReference type="Pfam" id="PF07715">
    <property type="entry name" value="Plug"/>
    <property type="match status" value="1"/>
</dbReference>
<evidence type="ECO:0000313" key="10">
    <source>
        <dbReference type="EMBL" id="SHI85292.1"/>
    </source>
</evidence>
<dbReference type="NCBIfam" id="TIGR04057">
    <property type="entry name" value="SusC_RagA_signa"/>
    <property type="match status" value="1"/>
</dbReference>
<dbReference type="SUPFAM" id="SSF56935">
    <property type="entry name" value="Porins"/>
    <property type="match status" value="1"/>
</dbReference>
<evidence type="ECO:0000256" key="3">
    <source>
        <dbReference type="ARBA" id="ARBA00022452"/>
    </source>
</evidence>
<dbReference type="NCBIfam" id="TIGR04056">
    <property type="entry name" value="OMP_RagA_SusC"/>
    <property type="match status" value="1"/>
</dbReference>
<dbReference type="Gene3D" id="2.40.170.20">
    <property type="entry name" value="TonB-dependent receptor, beta-barrel domain"/>
    <property type="match status" value="1"/>
</dbReference>
<proteinExistence type="inferred from homology"/>
<evidence type="ECO:0000256" key="1">
    <source>
        <dbReference type="ARBA" id="ARBA00004571"/>
    </source>
</evidence>
<dbReference type="SUPFAM" id="SSF49464">
    <property type="entry name" value="Carboxypeptidase regulatory domain-like"/>
    <property type="match status" value="1"/>
</dbReference>
<dbReference type="eggNOG" id="COG4771">
    <property type="taxonomic scope" value="Bacteria"/>
</dbReference>
<dbReference type="AlphaFoldDB" id="A0A1M6EIJ0"/>
<keyword evidence="3 7" id="KW-1134">Transmembrane beta strand</keyword>
<evidence type="ECO:0000256" key="8">
    <source>
        <dbReference type="SAM" id="SignalP"/>
    </source>
</evidence>
<evidence type="ECO:0000256" key="5">
    <source>
        <dbReference type="ARBA" id="ARBA00023136"/>
    </source>
</evidence>
<feature type="chain" id="PRO_5009917105" evidence="8">
    <location>
        <begin position="25"/>
        <end position="1060"/>
    </location>
</feature>
<reference evidence="11" key="1">
    <citation type="submission" date="2016-11" db="EMBL/GenBank/DDBJ databases">
        <authorList>
            <person name="Varghese N."/>
            <person name="Submissions S."/>
        </authorList>
    </citation>
    <scope>NUCLEOTIDE SEQUENCE [LARGE SCALE GENOMIC DNA]</scope>
    <source>
        <strain evidence="11">DSM 26884</strain>
    </source>
</reference>
<name>A0A1M6EIJ0_9BACE</name>
<dbReference type="RefSeq" id="WP_025830942.1">
    <property type="nucleotide sequence ID" value="NZ_FQZN01000009.1"/>
</dbReference>
<evidence type="ECO:0000259" key="9">
    <source>
        <dbReference type="Pfam" id="PF07715"/>
    </source>
</evidence>
<dbReference type="Pfam" id="PF13715">
    <property type="entry name" value="CarbopepD_reg_2"/>
    <property type="match status" value="1"/>
</dbReference>
<dbReference type="FunFam" id="2.60.40.1120:FF:000003">
    <property type="entry name" value="Outer membrane protein Omp121"/>
    <property type="match status" value="1"/>
</dbReference>
<dbReference type="InterPro" id="IPR023996">
    <property type="entry name" value="TonB-dep_OMP_SusC/RagA"/>
</dbReference>
<feature type="signal peptide" evidence="8">
    <location>
        <begin position="1"/>
        <end position="24"/>
    </location>
</feature>
<dbReference type="PROSITE" id="PS52016">
    <property type="entry name" value="TONB_DEPENDENT_REC_3"/>
    <property type="match status" value="1"/>
</dbReference>
<accession>A0A1M6EIJ0</accession>
<keyword evidence="6 7" id="KW-0998">Cell outer membrane</keyword>
<comment type="subcellular location">
    <subcellularLocation>
        <location evidence="1 7">Cell outer membrane</location>
        <topology evidence="1 7">Multi-pass membrane protein</topology>
    </subcellularLocation>
</comment>
<keyword evidence="5 7" id="KW-0472">Membrane</keyword>
<dbReference type="InterPro" id="IPR037066">
    <property type="entry name" value="Plug_dom_sf"/>
</dbReference>
<dbReference type="InterPro" id="IPR036942">
    <property type="entry name" value="Beta-barrel_TonB_sf"/>
</dbReference>
<gene>
    <name evidence="10" type="ORF">SAMN05444350_109118</name>
</gene>
<protein>
    <submittedName>
        <fullName evidence="10">TonB-linked outer membrane protein, SusC/RagA family</fullName>
    </submittedName>
</protein>
<evidence type="ECO:0000256" key="6">
    <source>
        <dbReference type="ARBA" id="ARBA00023237"/>
    </source>
</evidence>
<dbReference type="EMBL" id="FQZN01000009">
    <property type="protein sequence ID" value="SHI85292.1"/>
    <property type="molecule type" value="Genomic_DNA"/>
</dbReference>
<evidence type="ECO:0000256" key="4">
    <source>
        <dbReference type="ARBA" id="ARBA00022692"/>
    </source>
</evidence>
<sequence length="1060" mass="116737">MRQKLFNVFLVCLFCLTVPAVAFAQQAIKVTGKVIDSTNEGVPGVNVSVKGGSLGTITDIDGNYKIDVPNSKSVLVFSFIGYAKQEIPVGNKTVINVTMKDDTQLLDEVVVVAYGTSRKGDLTGAITSVRPDENEASKAISIDNLLQGKVAGLSMSVSSSTPGAANSITIRGANSLRGDNQPLYVIDNVPQASTGEFAQSAMGGGDFQIAQDPLSSLNPSDIEDITVLKDASATAIYGSRGANGVILITTKKGKEGKARINVSANFTIADAANLHKMMDLRSYGMYKNSQVEEASRLFYFVGDEIRYVTNDKVAGYDPNDPTTYSLPDYVNWQKELYCSAFSQNYSASVSGGANGMRYYFSAGFKNIEGIARNTGIKQGDFRGNINVDLSKTVTLAVNLSGSLKENNMMGGGDTKGGPTGSAARTAIDTQPFRKPSDDPTLQDAENTDVDSWVTDYTDLAHDKTFRGSLDLGWKITKFLRYNLRTGGNIMINDRGRWYGLALFKGRNEQGVLALTDWNRSNYNVENVFNLNTNLGKIAKLDATLGITYDVYKDLTKNIYATNFTNFDFGVDGLHMAGQKDYKQPIQKDYQLLSYLGRVNLSFYDKYLVTASLRVDGSSKFQKGKRFAYFPSASIAWRMEQEEFMKDINWLSQLKLRVSYGETGSQSIAPYSTFSDYARVMDYATANGEKELAAVVSKLQNDGLKWERTSSWNAGFDFGVLKQRITGSFEYYKKKTSDLLINRDLPLSSGFTSVTMNQGSLTNEGVEFSLDATIIDNKEFQWSLGGNIGYNKTKITELGLPESVFSDNVKGRGYLGNTLGSHFGVANIFLEGKAPGLFYGYQTDGIVQESDLTDGSYKITKDINGGVPQAGDIKFIDQNGDGEINEADKMILGDPNRPMTYGFQTKLTYKGLSLSAAFTGVSGYDVLNTNVRYEQTPSRQTSNLYQKVYNGMWTAENPTNLYPRSTYKMPDVVMDRYIEDASYLRCSDITLNYVLPNKWMKKIGFRTTSIFASVKNAFVITDYSGYDPEVNSFAFDGLRPGIDMSSFPNMRSFIFGINVNF</sequence>
<keyword evidence="8" id="KW-0732">Signal</keyword>
<evidence type="ECO:0000256" key="2">
    <source>
        <dbReference type="ARBA" id="ARBA00022448"/>
    </source>
</evidence>
<dbReference type="InterPro" id="IPR008969">
    <property type="entry name" value="CarboxyPept-like_regulatory"/>
</dbReference>
<evidence type="ECO:0000256" key="7">
    <source>
        <dbReference type="PROSITE-ProRule" id="PRU01360"/>
    </source>
</evidence>
<dbReference type="Proteomes" id="UP000184192">
    <property type="component" value="Unassembled WGS sequence"/>
</dbReference>
<evidence type="ECO:0000313" key="11">
    <source>
        <dbReference type="Proteomes" id="UP000184192"/>
    </source>
</evidence>
<comment type="similarity">
    <text evidence="7">Belongs to the TonB-dependent receptor family.</text>
</comment>
<dbReference type="InterPro" id="IPR012910">
    <property type="entry name" value="Plug_dom"/>
</dbReference>
<keyword evidence="2 7" id="KW-0813">Transport</keyword>
<dbReference type="GO" id="GO:0009279">
    <property type="term" value="C:cell outer membrane"/>
    <property type="evidence" value="ECO:0007669"/>
    <property type="project" value="UniProtKB-SubCell"/>
</dbReference>
<keyword evidence="11" id="KW-1185">Reference proteome</keyword>
<feature type="domain" description="TonB-dependent receptor plug" evidence="9">
    <location>
        <begin position="120"/>
        <end position="245"/>
    </location>
</feature>
<dbReference type="Gene3D" id="2.60.40.1120">
    <property type="entry name" value="Carboxypeptidase-like, regulatory domain"/>
    <property type="match status" value="1"/>
</dbReference>